<dbReference type="Proteomes" id="UP000002601">
    <property type="component" value="Chromosome"/>
</dbReference>
<keyword evidence="4" id="KW-0862">Zinc</keyword>
<keyword evidence="8" id="KW-1185">Reference proteome</keyword>
<dbReference type="AlphaFoldDB" id="C6BUA2"/>
<dbReference type="GO" id="GO:0008270">
    <property type="term" value="F:zinc ion binding"/>
    <property type="evidence" value="ECO:0007669"/>
    <property type="project" value="InterPro"/>
</dbReference>
<dbReference type="Pfam" id="PF24827">
    <property type="entry name" value="AstE_AspA_cat"/>
    <property type="match status" value="1"/>
</dbReference>
<evidence type="ECO:0000256" key="3">
    <source>
        <dbReference type="ARBA" id="ARBA00022801"/>
    </source>
</evidence>
<protein>
    <submittedName>
        <fullName evidence="7">Deacylase</fullName>
    </submittedName>
</protein>
<name>C6BUA2_MARSD</name>
<dbReference type="eggNOG" id="COG3608">
    <property type="taxonomic scope" value="Bacteria"/>
</dbReference>
<dbReference type="HOGENOM" id="CLU_079078_0_0_7"/>
<comment type="caution">
    <text evidence="5">Lacks conserved residue(s) required for the propagation of feature annotation.</text>
</comment>
<dbReference type="InterPro" id="IPR055438">
    <property type="entry name" value="AstE_AspA_cat"/>
</dbReference>
<dbReference type="EMBL" id="CP001649">
    <property type="protein sequence ID" value="ACS79911.1"/>
    <property type="molecule type" value="Genomic_DNA"/>
</dbReference>
<evidence type="ECO:0000256" key="5">
    <source>
        <dbReference type="PROSITE-ProRule" id="PRU01379"/>
    </source>
</evidence>
<comment type="cofactor">
    <cofactor evidence="1">
        <name>Zn(2+)</name>
        <dbReference type="ChEBI" id="CHEBI:29105"/>
    </cofactor>
</comment>
<feature type="domain" description="Peptidase M14" evidence="6">
    <location>
        <begin position="11"/>
        <end position="297"/>
    </location>
</feature>
<dbReference type="Gene3D" id="3.40.630.10">
    <property type="entry name" value="Zn peptidases"/>
    <property type="match status" value="1"/>
</dbReference>
<dbReference type="STRING" id="526222.Desal_1849"/>
<keyword evidence="3" id="KW-0378">Hydrolase</keyword>
<dbReference type="CDD" id="cd06231">
    <property type="entry name" value="M14_REP34-like"/>
    <property type="match status" value="1"/>
</dbReference>
<evidence type="ECO:0000256" key="1">
    <source>
        <dbReference type="ARBA" id="ARBA00001947"/>
    </source>
</evidence>
<gene>
    <name evidence="7" type="ordered locus">Desal_1849</name>
</gene>
<comment type="similarity">
    <text evidence="5">Belongs to the peptidase M14 family.</text>
</comment>
<dbReference type="RefSeq" id="WP_015851727.1">
    <property type="nucleotide sequence ID" value="NC_012881.1"/>
</dbReference>
<evidence type="ECO:0000313" key="8">
    <source>
        <dbReference type="Proteomes" id="UP000002601"/>
    </source>
</evidence>
<evidence type="ECO:0000256" key="2">
    <source>
        <dbReference type="ARBA" id="ARBA00022723"/>
    </source>
</evidence>
<evidence type="ECO:0000313" key="7">
    <source>
        <dbReference type="EMBL" id="ACS79911.1"/>
    </source>
</evidence>
<dbReference type="SUPFAM" id="SSF53187">
    <property type="entry name" value="Zn-dependent exopeptidases"/>
    <property type="match status" value="1"/>
</dbReference>
<dbReference type="GO" id="GO:0016788">
    <property type="term" value="F:hydrolase activity, acting on ester bonds"/>
    <property type="evidence" value="ECO:0007669"/>
    <property type="project" value="InterPro"/>
</dbReference>
<sequence length="297" mass="33512">MNKIKWGQEEKKQWLEQAVIEKNYRQDVLDRIFALPDTYRVEQYGQLSYDPERYPLYALLSKDWVEGKRTALITAGVHGYEVGGIYAALEFLETTASEYADKFNLVVVPCVSPWGYETNNRWNPYTVDPNRSFCGENKAEESTFLKQFAATIPGDIAVHIDLHETTDRDKTVFRPALAARDGVECAREDIPQGFYLVADEDRPELPFQEAVVRSVEAVTPIAEKDDEGNILGEPAVAHGVIYYPMRELGLSGTLTNARFHTTTEIYPDGDWMTPESSVEGQIAAIRGGLDYVVNSQE</sequence>
<accession>C6BUA2</accession>
<evidence type="ECO:0000256" key="4">
    <source>
        <dbReference type="ARBA" id="ARBA00022833"/>
    </source>
</evidence>
<proteinExistence type="inferred from homology"/>
<reference evidence="7 8" key="1">
    <citation type="submission" date="2009-06" db="EMBL/GenBank/DDBJ databases">
        <title>Complete sequence of Desulfovibrio salexigens DSM 2638.</title>
        <authorList>
            <consortium name="US DOE Joint Genome Institute"/>
            <person name="Lucas S."/>
            <person name="Copeland A."/>
            <person name="Lapidus A."/>
            <person name="Glavina del Rio T."/>
            <person name="Tice H."/>
            <person name="Bruce D."/>
            <person name="Goodwin L."/>
            <person name="Pitluck S."/>
            <person name="Munk A.C."/>
            <person name="Brettin T."/>
            <person name="Detter J.C."/>
            <person name="Han C."/>
            <person name="Tapia R."/>
            <person name="Larimer F."/>
            <person name="Land M."/>
            <person name="Hauser L."/>
            <person name="Kyrpides N."/>
            <person name="Anderson I."/>
            <person name="Wall J.D."/>
            <person name="Arkin A.P."/>
            <person name="Dehal P."/>
            <person name="Chivian D."/>
            <person name="Giles B."/>
            <person name="Hazen T.C."/>
        </authorList>
    </citation>
    <scope>NUCLEOTIDE SEQUENCE [LARGE SCALE GENOMIC DNA]</scope>
    <source>
        <strain evidence="8">ATCC 14822 / DSM 2638 / NCIMB 8403 / VKM B-1763</strain>
    </source>
</reference>
<dbReference type="OrthoDB" id="5290048at2"/>
<evidence type="ECO:0000259" key="6">
    <source>
        <dbReference type="PROSITE" id="PS52035"/>
    </source>
</evidence>
<keyword evidence="2" id="KW-0479">Metal-binding</keyword>
<dbReference type="InterPro" id="IPR000834">
    <property type="entry name" value="Peptidase_M14"/>
</dbReference>
<dbReference type="PROSITE" id="PS52035">
    <property type="entry name" value="PEPTIDASE_M14"/>
    <property type="match status" value="1"/>
</dbReference>
<organism evidence="7 8">
    <name type="scientific">Maridesulfovibrio salexigens (strain ATCC 14822 / DSM 2638 / NCIMB 8403 / VKM B-1763)</name>
    <name type="common">Desulfovibrio salexigens</name>
    <dbReference type="NCBI Taxonomy" id="526222"/>
    <lineage>
        <taxon>Bacteria</taxon>
        <taxon>Pseudomonadati</taxon>
        <taxon>Thermodesulfobacteriota</taxon>
        <taxon>Desulfovibrionia</taxon>
        <taxon>Desulfovibrionales</taxon>
        <taxon>Desulfovibrionaceae</taxon>
        <taxon>Maridesulfovibrio</taxon>
    </lineage>
</organism>
<dbReference type="KEGG" id="dsa:Desal_1849"/>
<dbReference type="GO" id="GO:0006508">
    <property type="term" value="P:proteolysis"/>
    <property type="evidence" value="ECO:0007669"/>
    <property type="project" value="InterPro"/>
</dbReference>
<dbReference type="GO" id="GO:0004181">
    <property type="term" value="F:metallocarboxypeptidase activity"/>
    <property type="evidence" value="ECO:0007669"/>
    <property type="project" value="InterPro"/>
</dbReference>